<keyword evidence="2" id="KW-1185">Reference proteome</keyword>
<proteinExistence type="predicted"/>
<dbReference type="GO" id="GO:0003677">
    <property type="term" value="F:DNA binding"/>
    <property type="evidence" value="ECO:0007669"/>
    <property type="project" value="InterPro"/>
</dbReference>
<dbReference type="Proteomes" id="UP000500767">
    <property type="component" value="Chromosome"/>
</dbReference>
<reference evidence="1 2" key="1">
    <citation type="journal article" date="2014" name="World J. Microbiol. Biotechnol.">
        <title>Biodiversity and physiological characteristics of Antarctic and Arctic lichens-associated bacteria.</title>
        <authorList>
            <person name="Lee Y.M."/>
            <person name="Kim E.H."/>
            <person name="Lee H.K."/>
            <person name="Hong S.G."/>
        </authorList>
    </citation>
    <scope>NUCLEOTIDE SEQUENCE [LARGE SCALE GENOMIC DNA]</scope>
    <source>
        <strain evidence="1 2">PAMC 26569</strain>
    </source>
</reference>
<dbReference type="KEGG" id="lck:HN018_18870"/>
<gene>
    <name evidence="1" type="ORF">HN018_18870</name>
</gene>
<sequence>MDGAGVTDEDEAGASGAAIRKAMEILPSRPAPPVGSDSDVFAGQKANTALMALDMLLRRFDPIWKDRHGDPITVHGFRSTFRDWCAEAKGTPRELAETALAHRVAGVEGAYQRGDMFMKRRLLMEDWAVYAASALPKIITHKSVT</sequence>
<evidence type="ECO:0008006" key="3">
    <source>
        <dbReference type="Google" id="ProtNLM"/>
    </source>
</evidence>
<dbReference type="RefSeq" id="WP_171835082.1">
    <property type="nucleotide sequence ID" value="NZ_CP053708.1"/>
</dbReference>
<dbReference type="SUPFAM" id="SSF56349">
    <property type="entry name" value="DNA breaking-rejoining enzymes"/>
    <property type="match status" value="1"/>
</dbReference>
<name>A0A6M8HUE7_9PROT</name>
<dbReference type="AlphaFoldDB" id="A0A6M8HUE7"/>
<dbReference type="InterPro" id="IPR011010">
    <property type="entry name" value="DNA_brk_join_enz"/>
</dbReference>
<evidence type="ECO:0000313" key="1">
    <source>
        <dbReference type="EMBL" id="QKE91821.1"/>
    </source>
</evidence>
<accession>A0A6M8HUE7</accession>
<organism evidence="1 2">
    <name type="scientific">Lichenicola cladoniae</name>
    <dbReference type="NCBI Taxonomy" id="1484109"/>
    <lineage>
        <taxon>Bacteria</taxon>
        <taxon>Pseudomonadati</taxon>
        <taxon>Pseudomonadota</taxon>
        <taxon>Alphaproteobacteria</taxon>
        <taxon>Acetobacterales</taxon>
        <taxon>Acetobacteraceae</taxon>
        <taxon>Lichenicola</taxon>
    </lineage>
</organism>
<protein>
    <recommendedName>
        <fullName evidence="3">Integrase</fullName>
    </recommendedName>
</protein>
<evidence type="ECO:0000313" key="2">
    <source>
        <dbReference type="Proteomes" id="UP000500767"/>
    </source>
</evidence>
<dbReference type="EMBL" id="CP053708">
    <property type="protein sequence ID" value="QKE91821.1"/>
    <property type="molecule type" value="Genomic_DNA"/>
</dbReference>